<accession>A0A1V4B0H7</accession>
<dbReference type="AlphaFoldDB" id="A0A1V4B0H7"/>
<evidence type="ECO:0000313" key="1">
    <source>
        <dbReference type="EMBL" id="STO59030.1"/>
    </source>
</evidence>
<evidence type="ECO:0000313" key="2">
    <source>
        <dbReference type="Proteomes" id="UP000254329"/>
    </source>
</evidence>
<dbReference type="Pfam" id="PF06296">
    <property type="entry name" value="RelE"/>
    <property type="match status" value="1"/>
</dbReference>
<dbReference type="Proteomes" id="UP000254329">
    <property type="component" value="Unassembled WGS sequence"/>
</dbReference>
<keyword evidence="2" id="KW-1185">Reference proteome</keyword>
<dbReference type="InterPro" id="IPR009387">
    <property type="entry name" value="HigB-2"/>
</dbReference>
<proteinExistence type="predicted"/>
<dbReference type="STRING" id="733.B0186_07260"/>
<sequence>MRIFKTKLFAQFSSEKGIQDDELRQAVERANQGLIDVNLGGNLIKQRIPRLNAGKSSGYRSIILYKVNQNVFFLYGFAKNQQQNISPKELQQLKMLGKLFARYTEADLTKMVNQGYLTEINGVQNV</sequence>
<organism evidence="1 2">
    <name type="scientific">Canicola haemoglobinophilus</name>
    <dbReference type="NCBI Taxonomy" id="733"/>
    <lineage>
        <taxon>Bacteria</taxon>
        <taxon>Pseudomonadati</taxon>
        <taxon>Pseudomonadota</taxon>
        <taxon>Gammaproteobacteria</taxon>
        <taxon>Pasteurellales</taxon>
        <taxon>Pasteurellaceae</taxon>
        <taxon>Canicola</taxon>
    </lineage>
</organism>
<name>A0A1V4B0H7_9PAST</name>
<gene>
    <name evidence="1" type="ORF">NCTC1659_00253</name>
</gene>
<reference evidence="1 2" key="1">
    <citation type="submission" date="2018-06" db="EMBL/GenBank/DDBJ databases">
        <authorList>
            <consortium name="Pathogen Informatics"/>
            <person name="Doyle S."/>
        </authorList>
    </citation>
    <scope>NUCLEOTIDE SEQUENCE [LARGE SCALE GENOMIC DNA]</scope>
    <source>
        <strain evidence="1 2">NCTC1659</strain>
    </source>
</reference>
<dbReference type="PIRSF" id="PIRSF018634">
    <property type="entry name" value="UCP018634"/>
    <property type="match status" value="1"/>
</dbReference>
<dbReference type="RefSeq" id="WP_078218708.1">
    <property type="nucleotide sequence ID" value="NZ_MUXZ01000019.1"/>
</dbReference>
<protein>
    <submittedName>
        <fullName evidence="1">Uncharacterized protein conserved in bacteria</fullName>
    </submittedName>
</protein>
<dbReference type="EMBL" id="UGHF01000001">
    <property type="protein sequence ID" value="STO59030.1"/>
    <property type="molecule type" value="Genomic_DNA"/>
</dbReference>